<gene>
    <name evidence="2" type="ORF">RBU60_08710</name>
</gene>
<accession>A0ABU1A1Z5</accession>
<dbReference type="EMBL" id="JAVHUL010000020">
    <property type="protein sequence ID" value="MDQ7917654.1"/>
    <property type="molecule type" value="Genomic_DNA"/>
</dbReference>
<keyword evidence="1" id="KW-0732">Signal</keyword>
<dbReference type="SUPFAM" id="SSF49464">
    <property type="entry name" value="Carboxypeptidase regulatory domain-like"/>
    <property type="match status" value="1"/>
</dbReference>
<feature type="signal peptide" evidence="1">
    <location>
        <begin position="1"/>
        <end position="21"/>
    </location>
</feature>
<reference evidence="2 3" key="1">
    <citation type="submission" date="2023-08" db="EMBL/GenBank/DDBJ databases">
        <title>Mesonia sp. MT50, isolated from deep-sea sediment of the Mariana Trench.</title>
        <authorList>
            <person name="Fu H."/>
        </authorList>
    </citation>
    <scope>NUCLEOTIDE SEQUENCE [LARGE SCALE GENOMIC DNA]</scope>
    <source>
        <strain evidence="2 3">MT50</strain>
    </source>
</reference>
<keyword evidence="3" id="KW-1185">Reference proteome</keyword>
<evidence type="ECO:0000256" key="1">
    <source>
        <dbReference type="SAM" id="SignalP"/>
    </source>
</evidence>
<dbReference type="InterPro" id="IPR008969">
    <property type="entry name" value="CarboxyPept-like_regulatory"/>
</dbReference>
<protein>
    <submittedName>
        <fullName evidence="2">Carboxypeptidase-like regulatory domain-containing protein</fullName>
    </submittedName>
</protein>
<evidence type="ECO:0000313" key="3">
    <source>
        <dbReference type="Proteomes" id="UP001230915"/>
    </source>
</evidence>
<evidence type="ECO:0000313" key="2">
    <source>
        <dbReference type="EMBL" id="MDQ7917654.1"/>
    </source>
</evidence>
<dbReference type="Gene3D" id="2.60.40.1120">
    <property type="entry name" value="Carboxypeptidase-like, regulatory domain"/>
    <property type="match status" value="1"/>
</dbReference>
<feature type="chain" id="PRO_5046273881" evidence="1">
    <location>
        <begin position="22"/>
        <end position="180"/>
    </location>
</feature>
<proteinExistence type="predicted"/>
<dbReference type="Proteomes" id="UP001230915">
    <property type="component" value="Unassembled WGS sequence"/>
</dbReference>
<dbReference type="Pfam" id="PF13715">
    <property type="entry name" value="CarbopepD_reg_2"/>
    <property type="match status" value="1"/>
</dbReference>
<comment type="caution">
    <text evidence="2">The sequence shown here is derived from an EMBL/GenBank/DDBJ whole genome shotgun (WGS) entry which is preliminary data.</text>
</comment>
<name>A0ABU1A1Z5_9FLAO</name>
<sequence length="180" mass="20538">MHRFHQTFILFFLLFSFQSYTQQSLSGTVTDSLDKPLSSANLLAVPKDSLQEVKFSITDNKGRYHLNLKSIPYTVTVNYMGYTKKEFDIKLDEDQSKNIILQEQAESLEEVVLEMPMVVKKDTIIYNVNKLVTGEERKLKDVLKKLPGVEVDKNGGITVNGKKVTTMLVENEKFLVEALN</sequence>
<dbReference type="RefSeq" id="WP_308864462.1">
    <property type="nucleotide sequence ID" value="NZ_JAVHUL010000020.1"/>
</dbReference>
<organism evidence="2 3">
    <name type="scientific">Mesonia profundi</name>
    <dbReference type="NCBI Taxonomy" id="3070998"/>
    <lineage>
        <taxon>Bacteria</taxon>
        <taxon>Pseudomonadati</taxon>
        <taxon>Bacteroidota</taxon>
        <taxon>Flavobacteriia</taxon>
        <taxon>Flavobacteriales</taxon>
        <taxon>Flavobacteriaceae</taxon>
        <taxon>Mesonia</taxon>
    </lineage>
</organism>